<dbReference type="EMBL" id="MN081869">
    <property type="protein sequence ID" value="QEA08240.1"/>
    <property type="molecule type" value="Genomic_DNA"/>
</dbReference>
<organism evidence="1">
    <name type="scientific">Iridovirus Liz-CrIV</name>
    <dbReference type="NCBI Taxonomy" id="2594309"/>
    <lineage>
        <taxon>Viruses</taxon>
        <taxon>Varidnaviria</taxon>
        <taxon>Bamfordvirae</taxon>
        <taxon>Nucleocytoviricota</taxon>
        <taxon>Megaviricetes</taxon>
        <taxon>Pimascovirales</taxon>
        <taxon>Pimascovirales incertae sedis</taxon>
        <taxon>Iridoviridae</taxon>
    </lineage>
</organism>
<reference evidence="1" key="1">
    <citation type="journal article" date="2019" name="Viruses">
        <title>Detection and Characterization of Invertebrate Iridoviruses Found in Reptiles and Prey Insects in Europe over the Past Two Decades.</title>
        <authorList>
            <person name="Papp T."/>
            <person name="Marschang R.E."/>
        </authorList>
    </citation>
    <scope>NUCLEOTIDE SEQUENCE</scope>
    <source>
        <strain evidence="1">Liz-CrIV</strain>
    </source>
</reference>
<dbReference type="SUPFAM" id="SSF143990">
    <property type="entry name" value="YbiA-like"/>
    <property type="match status" value="1"/>
</dbReference>
<evidence type="ECO:0000313" key="1">
    <source>
        <dbReference type="EMBL" id="QEA08240.1"/>
    </source>
</evidence>
<protein>
    <submittedName>
        <fullName evidence="1">Uncharacterized protein</fullName>
    </submittedName>
</protein>
<name>A0A5B8RH80_9VIRU</name>
<dbReference type="Gene3D" id="1.10.357.40">
    <property type="entry name" value="YbiA-like"/>
    <property type="match status" value="2"/>
</dbReference>
<proteinExistence type="predicted"/>
<accession>A0A5B8RH80</accession>
<sequence>MKRNFRPKLKKQVDNTKKDTIVLKHEEDKPFGPLRNDYKSDLYIDGKRWNSVDNYVFSNLLPSIDFRKQTIEHLNPHQVEKTYYDVKFEINKSTLSSAIKIGIESKLIADPQFRQALLNTAGSSIMYLSKNNYLGYGNGKWFVNTYGIWLEHFRTGMLWSIARTDKHPTLKDDQIYDSYLAEKGLKLALHYENLDKYLKIDADLQGNGMVEIIKALIKKYGRKKIFVLDRETALALQRKRYIEPIVKATQLIRYIRKTYIREIRNKNIEKMKETIFEIFVDDLMDSSYDEEDFERGDAGIDDKKAIMKNQFRTISLAEKNSLVQRTMKLYEAGALNKRVMDKATLVEQNTYIPSHKEIDKYENDTVPIPVAKPKNPHVDEPAFNVNEIMGRADKYIGTFNLGMVWVYPYLDDPPIKFGTRTLEHKFEYDLLSPANDSTMLNIENKLYPSISHYLIVRVAQTMPGFENIDKAYGVISDGPNRFFSVADSESRLMNLEQTVFTKEKTFLLQKAIRNKFDQRKFKDILIATGDKVLVYAPLKLTDDARRLKYQGLAKPINIVTESNAYRKETTNFLEKIRPTILPEDVIFSNNNAFKTSFEYDEFMEMFMVEKVKDISFTIKCVQVFCKHKDLPFSLTECFVKKVLESFYGECTPINYISGSAKKQYPYRFEEALSAQFQIRSRKETSFSMSTKTANLIFNKILETLFNLENVMKNGELPHIGGQNEIPMYATLFKIALMDSQWLLSKRNNKDLKFDTKSKNNNNIISAIINVISILHMDLSDNKKVGNCIYDSIDNIVDDVDVKIATSILTGKIQPLEEITVAKSKGSLRAQIIAEEEIRFGEEIEAEEVVEEGDVIEGEELDEEGGEEEEGIDYADELPEFDEEAYYEGVVRTITGHFESLGLNVENGIEDKIRKEAQKIEKIGNRLKINFYA</sequence>
<dbReference type="InterPro" id="IPR037238">
    <property type="entry name" value="YbiA-like_sf"/>
</dbReference>